<dbReference type="AlphaFoldDB" id="A0A6P1M090"/>
<dbReference type="EMBL" id="CP047593">
    <property type="protein sequence ID" value="QHI67970.1"/>
    <property type="molecule type" value="Genomic_DNA"/>
</dbReference>
<protein>
    <submittedName>
        <fullName evidence="2">Uncharacterized protein</fullName>
    </submittedName>
</protein>
<reference evidence="2 3" key="1">
    <citation type="submission" date="2020-01" db="EMBL/GenBank/DDBJ databases">
        <title>Ponticoccus aerotolerans gen. nov., sp. nov., an anaerobic bacterium and proposal of Ponticoccusceae fam. nov., Ponticoccusles ord. nov. and Ponticoccuse classis nov. in the phylum Kiritimatiellaeota.</title>
        <authorList>
            <person name="Zhou L.Y."/>
            <person name="Du Z.J."/>
        </authorList>
    </citation>
    <scope>NUCLEOTIDE SEQUENCE [LARGE SCALE GENOMIC DNA]</scope>
    <source>
        <strain evidence="2 3">S-5007</strain>
    </source>
</reference>
<feature type="chain" id="PRO_5027074727" evidence="1">
    <location>
        <begin position="23"/>
        <end position="51"/>
    </location>
</feature>
<organism evidence="2 3">
    <name type="scientific">Tichowtungia aerotolerans</name>
    <dbReference type="NCBI Taxonomy" id="2697043"/>
    <lineage>
        <taxon>Bacteria</taxon>
        <taxon>Pseudomonadati</taxon>
        <taxon>Kiritimatiellota</taxon>
        <taxon>Tichowtungiia</taxon>
        <taxon>Tichowtungiales</taxon>
        <taxon>Tichowtungiaceae</taxon>
        <taxon>Tichowtungia</taxon>
    </lineage>
</organism>
<dbReference type="Proteomes" id="UP000464954">
    <property type="component" value="Chromosome"/>
</dbReference>
<dbReference type="RefSeq" id="WP_160626004.1">
    <property type="nucleotide sequence ID" value="NZ_CP047593.1"/>
</dbReference>
<evidence type="ECO:0000256" key="1">
    <source>
        <dbReference type="SAM" id="SignalP"/>
    </source>
</evidence>
<name>A0A6P1M090_9BACT</name>
<accession>A0A6P1M090</accession>
<dbReference type="KEGG" id="taer:GT409_00405"/>
<keyword evidence="3" id="KW-1185">Reference proteome</keyword>
<evidence type="ECO:0000313" key="2">
    <source>
        <dbReference type="EMBL" id="QHI67970.1"/>
    </source>
</evidence>
<dbReference type="PROSITE" id="PS51257">
    <property type="entry name" value="PROKAR_LIPOPROTEIN"/>
    <property type="match status" value="1"/>
</dbReference>
<evidence type="ECO:0000313" key="3">
    <source>
        <dbReference type="Proteomes" id="UP000464954"/>
    </source>
</evidence>
<sequence length="51" mass="5550">MKAAKWLFALMALMVFVGCGQSDEQKMKNAADDMQKDAAKAAEGMEIPSLK</sequence>
<keyword evidence="1" id="KW-0732">Signal</keyword>
<feature type="signal peptide" evidence="1">
    <location>
        <begin position="1"/>
        <end position="22"/>
    </location>
</feature>
<proteinExistence type="predicted"/>
<gene>
    <name evidence="2" type="ORF">GT409_00405</name>
</gene>